<comment type="caution">
    <text evidence="2">The sequence shown here is derived from an EMBL/GenBank/DDBJ whole genome shotgun (WGS) entry which is preliminary data.</text>
</comment>
<dbReference type="InterPro" id="IPR002110">
    <property type="entry name" value="Ankyrin_rpt"/>
</dbReference>
<accession>A0AA43QSR9</accession>
<protein>
    <submittedName>
        <fullName evidence="2">Fibronectin type 3 and ankyrin repeat domains protein 1</fullName>
    </submittedName>
</protein>
<gene>
    <name evidence="2" type="primary">FANK1</name>
    <name evidence="2" type="ORF">OHK93_002099</name>
</gene>
<keyword evidence="3" id="KW-1185">Reference proteome</keyword>
<dbReference type="PROSITE" id="PS50297">
    <property type="entry name" value="ANK_REP_REGION"/>
    <property type="match status" value="1"/>
</dbReference>
<feature type="repeat" description="ANK" evidence="1">
    <location>
        <begin position="32"/>
        <end position="60"/>
    </location>
</feature>
<name>A0AA43QSR9_9LECA</name>
<reference evidence="2" key="1">
    <citation type="journal article" date="2023" name="Genome Biol. Evol.">
        <title>First Whole Genome Sequence and Flow Cytometry Genome Size Data for the Lichen-Forming Fungus Ramalina farinacea (Ascomycota).</title>
        <authorList>
            <person name="Llewellyn T."/>
            <person name="Mian S."/>
            <person name="Hill R."/>
            <person name="Leitch I.J."/>
            <person name="Gaya E."/>
        </authorList>
    </citation>
    <scope>NUCLEOTIDE SEQUENCE</scope>
    <source>
        <strain evidence="2">LIQ254RAFAR</strain>
    </source>
</reference>
<dbReference type="EMBL" id="JAPUFD010000013">
    <property type="protein sequence ID" value="MDI1490894.1"/>
    <property type="molecule type" value="Genomic_DNA"/>
</dbReference>
<proteinExistence type="predicted"/>
<evidence type="ECO:0000256" key="1">
    <source>
        <dbReference type="PROSITE-ProRule" id="PRU00023"/>
    </source>
</evidence>
<dbReference type="SUPFAM" id="SSF48403">
    <property type="entry name" value="Ankyrin repeat"/>
    <property type="match status" value="1"/>
</dbReference>
<sequence>MTFFTALEKSQYAQVSTLLSTNLINLDIKDKNGQTPLIVANARGDKRTVELLYGSGADINRWGVWLGIPRNSSS</sequence>
<evidence type="ECO:0000313" key="3">
    <source>
        <dbReference type="Proteomes" id="UP001161017"/>
    </source>
</evidence>
<dbReference type="InterPro" id="IPR036770">
    <property type="entry name" value="Ankyrin_rpt-contain_sf"/>
</dbReference>
<dbReference type="Gene3D" id="1.25.40.20">
    <property type="entry name" value="Ankyrin repeat-containing domain"/>
    <property type="match status" value="1"/>
</dbReference>
<dbReference type="Proteomes" id="UP001161017">
    <property type="component" value="Unassembled WGS sequence"/>
</dbReference>
<dbReference type="Pfam" id="PF00023">
    <property type="entry name" value="Ank"/>
    <property type="match status" value="1"/>
</dbReference>
<dbReference type="AlphaFoldDB" id="A0AA43QSR9"/>
<keyword evidence="1" id="KW-0040">ANK repeat</keyword>
<dbReference type="PROSITE" id="PS50088">
    <property type="entry name" value="ANK_REPEAT"/>
    <property type="match status" value="1"/>
</dbReference>
<organism evidence="2 3">
    <name type="scientific">Ramalina farinacea</name>
    <dbReference type="NCBI Taxonomy" id="258253"/>
    <lineage>
        <taxon>Eukaryota</taxon>
        <taxon>Fungi</taxon>
        <taxon>Dikarya</taxon>
        <taxon>Ascomycota</taxon>
        <taxon>Pezizomycotina</taxon>
        <taxon>Lecanoromycetes</taxon>
        <taxon>OSLEUM clade</taxon>
        <taxon>Lecanoromycetidae</taxon>
        <taxon>Lecanorales</taxon>
        <taxon>Lecanorineae</taxon>
        <taxon>Ramalinaceae</taxon>
        <taxon>Ramalina</taxon>
    </lineage>
</organism>
<evidence type="ECO:0000313" key="2">
    <source>
        <dbReference type="EMBL" id="MDI1490894.1"/>
    </source>
</evidence>